<dbReference type="AlphaFoldDB" id="A0A8T2A392"/>
<evidence type="ECO:0000313" key="1">
    <source>
        <dbReference type="EMBL" id="KAG7567658.1"/>
    </source>
</evidence>
<organism evidence="1 2">
    <name type="scientific">Arabidopsis thaliana x Arabidopsis arenosa</name>
    <dbReference type="NCBI Taxonomy" id="1240361"/>
    <lineage>
        <taxon>Eukaryota</taxon>
        <taxon>Viridiplantae</taxon>
        <taxon>Streptophyta</taxon>
        <taxon>Embryophyta</taxon>
        <taxon>Tracheophyta</taxon>
        <taxon>Spermatophyta</taxon>
        <taxon>Magnoliopsida</taxon>
        <taxon>eudicotyledons</taxon>
        <taxon>Gunneridae</taxon>
        <taxon>Pentapetalae</taxon>
        <taxon>rosids</taxon>
        <taxon>malvids</taxon>
        <taxon>Brassicales</taxon>
        <taxon>Brassicaceae</taxon>
        <taxon>Camelineae</taxon>
        <taxon>Arabidopsis</taxon>
    </lineage>
</organism>
<name>A0A8T2A392_9BRAS</name>
<dbReference type="PANTHER" id="PTHR11594">
    <property type="entry name" value="40S RIBOSOMAL PROTEIN S27"/>
    <property type="match status" value="1"/>
</dbReference>
<dbReference type="EMBL" id="JAEFBK010000009">
    <property type="protein sequence ID" value="KAG7567658.1"/>
    <property type="molecule type" value="Genomic_DNA"/>
</dbReference>
<evidence type="ECO:0000313" key="2">
    <source>
        <dbReference type="Proteomes" id="UP000694240"/>
    </source>
</evidence>
<accession>A0A8T2A392</accession>
<dbReference type="GO" id="GO:0005840">
    <property type="term" value="C:ribosome"/>
    <property type="evidence" value="ECO:0007669"/>
    <property type="project" value="InterPro"/>
</dbReference>
<comment type="caution">
    <text evidence="1">The sequence shown here is derived from an EMBL/GenBank/DDBJ whole genome shotgun (WGS) entry which is preliminary data.</text>
</comment>
<gene>
    <name evidence="1" type="ORF">ISN45_Aa04g005120</name>
</gene>
<reference evidence="1 2" key="1">
    <citation type="submission" date="2020-12" db="EMBL/GenBank/DDBJ databases">
        <title>Concerted genomic and epigenomic changes stabilize Arabidopsis allopolyploids.</title>
        <authorList>
            <person name="Chen Z."/>
        </authorList>
    </citation>
    <scope>NUCLEOTIDE SEQUENCE [LARGE SCALE GENOMIC DNA]</scope>
    <source>
        <strain evidence="1">Allo738</strain>
        <tissue evidence="1">Leaf</tissue>
    </source>
</reference>
<dbReference type="InterPro" id="IPR000592">
    <property type="entry name" value="Ribosomal_eS27"/>
</dbReference>
<dbReference type="Proteomes" id="UP000694240">
    <property type="component" value="Chromosome 9"/>
</dbReference>
<keyword evidence="2" id="KW-1185">Reference proteome</keyword>
<protein>
    <submittedName>
        <fullName evidence="1">Uncharacterized protein</fullName>
    </submittedName>
</protein>
<dbReference type="GO" id="GO:0003735">
    <property type="term" value="F:structural constituent of ribosome"/>
    <property type="evidence" value="ECO:0007669"/>
    <property type="project" value="InterPro"/>
</dbReference>
<proteinExistence type="predicted"/>
<dbReference type="GO" id="GO:0006412">
    <property type="term" value="P:translation"/>
    <property type="evidence" value="ECO:0007669"/>
    <property type="project" value="InterPro"/>
</dbReference>
<sequence>MVFDGGSDLTMMRFTDDDGKNDIIGGGIESCSWITNLVLEITTAKQIVDSSFRLFQGSVSLYEGSYEKGKKPSIPQFSGAVLEACFKLRLEPPPVANGNNQMDKVLQNDIDLLNPPAELEKRKHKLKRLVQSPNSFFMLMNLPHETMRM</sequence>